<accession>A0AA38IIL5</accession>
<keyword evidence="4" id="KW-1185">Reference proteome</keyword>
<comment type="caution">
    <text evidence="3">The sequence shown here is derived from an EMBL/GenBank/DDBJ whole genome shotgun (WGS) entry which is preliminary data.</text>
</comment>
<dbReference type="EMBL" id="JALNTZ010000004">
    <property type="protein sequence ID" value="KAJ3654791.1"/>
    <property type="molecule type" value="Genomic_DNA"/>
</dbReference>
<reference evidence="3" key="1">
    <citation type="journal article" date="2023" name="G3 (Bethesda)">
        <title>Whole genome assemblies of Zophobas morio and Tenebrio molitor.</title>
        <authorList>
            <person name="Kaur S."/>
            <person name="Stinson S.A."/>
            <person name="diCenzo G.C."/>
        </authorList>
    </citation>
    <scope>NUCLEOTIDE SEQUENCE</scope>
    <source>
        <strain evidence="3">QUZm001</strain>
    </source>
</reference>
<organism evidence="3 4">
    <name type="scientific">Zophobas morio</name>
    <dbReference type="NCBI Taxonomy" id="2755281"/>
    <lineage>
        <taxon>Eukaryota</taxon>
        <taxon>Metazoa</taxon>
        <taxon>Ecdysozoa</taxon>
        <taxon>Arthropoda</taxon>
        <taxon>Hexapoda</taxon>
        <taxon>Insecta</taxon>
        <taxon>Pterygota</taxon>
        <taxon>Neoptera</taxon>
        <taxon>Endopterygota</taxon>
        <taxon>Coleoptera</taxon>
        <taxon>Polyphaga</taxon>
        <taxon>Cucujiformia</taxon>
        <taxon>Tenebrionidae</taxon>
        <taxon>Zophobas</taxon>
    </lineage>
</organism>
<evidence type="ECO:0000256" key="1">
    <source>
        <dbReference type="SAM" id="MobiDB-lite"/>
    </source>
</evidence>
<dbReference type="Proteomes" id="UP001168821">
    <property type="component" value="Unassembled WGS sequence"/>
</dbReference>
<feature type="domain" description="MADF" evidence="2">
    <location>
        <begin position="14"/>
        <end position="110"/>
    </location>
</feature>
<feature type="compositionally biased region" description="Polar residues" evidence="1">
    <location>
        <begin position="133"/>
        <end position="165"/>
    </location>
</feature>
<dbReference type="PANTHER" id="PTHR21505">
    <property type="entry name" value="MADF DOMAIN-CONTAINING PROTEIN-RELATED"/>
    <property type="match status" value="1"/>
</dbReference>
<dbReference type="PANTHER" id="PTHR21505:SF8">
    <property type="entry name" value="DPT-YFP REPRESSOR BY OVEREXPRESSION, ISOFORM D-RELATED"/>
    <property type="match status" value="1"/>
</dbReference>
<dbReference type="SMART" id="SM00595">
    <property type="entry name" value="MADF"/>
    <property type="match status" value="1"/>
</dbReference>
<name>A0AA38IIL5_9CUCU</name>
<evidence type="ECO:0000313" key="3">
    <source>
        <dbReference type="EMBL" id="KAJ3654791.1"/>
    </source>
</evidence>
<proteinExistence type="predicted"/>
<gene>
    <name evidence="3" type="ORF">Zmor_013954</name>
</gene>
<dbReference type="AlphaFoldDB" id="A0AA38IIL5"/>
<dbReference type="Pfam" id="PF10545">
    <property type="entry name" value="MADF_DNA_bdg"/>
    <property type="match status" value="1"/>
</dbReference>
<feature type="region of interest" description="Disordered" evidence="1">
    <location>
        <begin position="133"/>
        <end position="179"/>
    </location>
</feature>
<evidence type="ECO:0000259" key="2">
    <source>
        <dbReference type="PROSITE" id="PS51029"/>
    </source>
</evidence>
<dbReference type="InterPro" id="IPR006578">
    <property type="entry name" value="MADF-dom"/>
</dbReference>
<dbReference type="PROSITE" id="PS51029">
    <property type="entry name" value="MADF"/>
    <property type="match status" value="1"/>
</dbReference>
<protein>
    <recommendedName>
        <fullName evidence="2">MADF domain-containing protein</fullName>
    </recommendedName>
</protein>
<evidence type="ECO:0000313" key="4">
    <source>
        <dbReference type="Proteomes" id="UP001168821"/>
    </source>
</evidence>
<sequence length="271" mass="31574">MTDLRQYTKKFLIEFIEVYKAHPALWQIRNSAYRDKAKKAAAYELLVNKCREVEPDCDKDTIVRKINSLRTCYRKEFKKVQRSLRAGAGEVYKPKLWYYDLLSFLNDDRDDETLSSGDSFYFLDEDATNDFSGAQSDPLTSHSEAQSESARSSPASMFIPSNASSQKKKRRKEDLSESFTEQRIDEDEFDLLGRLYANKLRKLERAQRIYAEKIINDALFEAQLGSLNRHCRLVTAESRNYDRESIVTCREVNMKPEYQEPEMADTSFVDP</sequence>